<evidence type="ECO:0000256" key="8">
    <source>
        <dbReference type="ARBA" id="ARBA00022840"/>
    </source>
</evidence>
<dbReference type="GO" id="GO:0004674">
    <property type="term" value="F:protein serine/threonine kinase activity"/>
    <property type="evidence" value="ECO:0007669"/>
    <property type="project" value="UniProtKB-KW"/>
</dbReference>
<keyword evidence="4" id="KW-0597">Phosphoprotein</keyword>
<dbReference type="GO" id="GO:0007165">
    <property type="term" value="P:signal transduction"/>
    <property type="evidence" value="ECO:0000318"/>
    <property type="project" value="GO_Central"/>
</dbReference>
<gene>
    <name evidence="13" type="primary">LOC107787525</name>
</gene>
<dbReference type="KEGG" id="nta:107787525"/>
<dbReference type="GO" id="GO:0009734">
    <property type="term" value="P:auxin-activated signaling pathway"/>
    <property type="evidence" value="ECO:0007669"/>
    <property type="project" value="UniProtKB-KW"/>
</dbReference>
<dbReference type="CDD" id="cd13999">
    <property type="entry name" value="STKc_MAP3K-like"/>
    <property type="match status" value="1"/>
</dbReference>
<evidence type="ECO:0000256" key="10">
    <source>
        <dbReference type="PROSITE-ProRule" id="PRU10141"/>
    </source>
</evidence>
<dbReference type="InterPro" id="IPR000270">
    <property type="entry name" value="PB1_dom"/>
</dbReference>
<evidence type="ECO:0000256" key="9">
    <source>
        <dbReference type="ARBA" id="ARBA00023294"/>
    </source>
</evidence>
<evidence type="ECO:0000256" key="3">
    <source>
        <dbReference type="ARBA" id="ARBA00022527"/>
    </source>
</evidence>
<keyword evidence="5" id="KW-0808">Transferase</keyword>
<evidence type="ECO:0000256" key="1">
    <source>
        <dbReference type="ARBA" id="ARBA00004496"/>
    </source>
</evidence>
<keyword evidence="7" id="KW-0418">Kinase</keyword>
<dbReference type="PROSITE" id="PS50011">
    <property type="entry name" value="PROTEIN_KINASE_DOM"/>
    <property type="match status" value="1"/>
</dbReference>
<dbReference type="CDD" id="cd06410">
    <property type="entry name" value="PB1_UP2"/>
    <property type="match status" value="1"/>
</dbReference>
<evidence type="ECO:0000313" key="13">
    <source>
        <dbReference type="RefSeq" id="XP_016464601.1"/>
    </source>
</evidence>
<keyword evidence="6 10" id="KW-0547">Nucleotide-binding</keyword>
<reference evidence="13" key="2">
    <citation type="submission" date="2025-08" db="UniProtKB">
        <authorList>
            <consortium name="RefSeq"/>
        </authorList>
    </citation>
    <scope>IDENTIFICATION</scope>
</reference>
<dbReference type="PANTHER" id="PTHR23257:SF963">
    <property type="entry name" value="AT08303P"/>
    <property type="match status" value="1"/>
</dbReference>
<evidence type="ECO:0000256" key="2">
    <source>
        <dbReference type="ARBA" id="ARBA00022490"/>
    </source>
</evidence>
<dbReference type="FunFam" id="3.10.20.90:FF:000058">
    <property type="entry name" value="Octicosapeptide/phox/Bem1p domain kinase superfamily protein"/>
    <property type="match status" value="1"/>
</dbReference>
<sequence length="1146" mass="126128">MDQSNNGTCIQFTSAEYPNAEIQPGPPVFTSDPPDHPHHNIKAPKDNCSEAKPVLNFSLQTGEEFVLEFMRDRVNPGKNYAPSTSSDPSFPQGCLELKGILGIGHTGSDGGSDTSMLAMVEKGPKEFEKQKSSLHEDKNYNGSVQSVQQTSSDYCGFRSLVYTSSGACDDSVAKLKAMCSFGGKVLSRPSDGKLRYVGGETRVIRIRKDITWNELWQKAVVIYDLTHIIKYQLPGEDLDALVSVSCDEDLQNMLEECDVLEDGDTSKKLRIFLCSIADLDDAHLRLTNSDADSEFQYVVAINGLETGSRSSSTLHFLGSSANSLAELDGNNMEEDSGRSVTGFVGASNLPSAGFDDSSLIAKSAQPNVPSPPSAYDIDLRFHHGQMENCDDSKQQQFQFGYSSNSQFSATQSATHWFSKGVVDYQNDIEGQGSQTQVKQYGPDMYSKAFVPESVTLEVDSTDISFSDPASPPQSAFCSVHIPRGKIEFFNRLSKSDDSHNSQFLATHSHTDIAQPEIFKESIEKMQNRNMNEQLVSTEKPLSYSPQTAAHDLGAPANLKQVIPNAANMKSAVHVDQVPLANQQTVCADNKYTNYLVKRVEDGGSRPSPLTYADAENHHENAGGIHLEIHQGNKAGSKFTYTNSQEQSQSSDWMGKYNECAFQGEPSVVLPRSEQGDILIDINDRFPSNILSDIFAKAILSNSSSDISPVQQDGAGMSLNMQNEEPKHWSFFQKLAGDEFVRKDISLIDQDHVAFAPGLQKFNEEPPPANECVPSTINLDPQRNSAVDGPKELPHALGDVDSQLQLGFGATQTEVSEDMHDDNMVDKSRALDIDSEDGFKNVVLPLGRTFADIDINSLQIINNEDLEELKELGSGTFGTVYHGKWRGTDVAIKRIKKSCFTGQSSELERLAIEFWREAEILSKLHHPNVVAFYGAVKDGPGGTLATVAEYMADGSLRHVLIRKDRHLDRRKRLIIAMDAAFGMEYLHSKNIVHFDLKCDNLLVNLKDPSRPICKVGDFGLSKIKRNTLVSGGVRGTLPWMAPELLNGSSSKVSEKVDVFSFGIVMWEILTGEEPYANMHYGAIIGGIVNNTLRPTIPSYCDPEWRCLMEQCWAPNPASRPSFTEIASRLRLLSSASQNKTIGHKASN</sequence>
<dbReference type="RefSeq" id="XP_016464601.1">
    <property type="nucleotide sequence ID" value="XM_016609115.1"/>
</dbReference>
<evidence type="ECO:0000256" key="5">
    <source>
        <dbReference type="ARBA" id="ARBA00022679"/>
    </source>
</evidence>
<dbReference type="PROSITE" id="PS00108">
    <property type="entry name" value="PROTEIN_KINASE_ST"/>
    <property type="match status" value="1"/>
</dbReference>
<dbReference type="PANTHER" id="PTHR23257">
    <property type="entry name" value="SERINE-THREONINE PROTEIN KINASE"/>
    <property type="match status" value="1"/>
</dbReference>
<proteinExistence type="predicted"/>
<comment type="subcellular location">
    <subcellularLocation>
        <location evidence="1">Cytoplasm</location>
    </subcellularLocation>
</comment>
<evidence type="ECO:0000256" key="6">
    <source>
        <dbReference type="ARBA" id="ARBA00022741"/>
    </source>
</evidence>
<dbReference type="PaxDb" id="4097-A0A1S3ZJS6"/>
<evidence type="ECO:0000256" key="7">
    <source>
        <dbReference type="ARBA" id="ARBA00022777"/>
    </source>
</evidence>
<reference evidence="12" key="1">
    <citation type="journal article" date="2014" name="Nat. Commun.">
        <title>The tobacco genome sequence and its comparison with those of tomato and potato.</title>
        <authorList>
            <person name="Sierro N."/>
            <person name="Battey J.N."/>
            <person name="Ouadi S."/>
            <person name="Bakaher N."/>
            <person name="Bovet L."/>
            <person name="Willig A."/>
            <person name="Goepfert S."/>
            <person name="Peitsch M.C."/>
            <person name="Ivanov N.V."/>
        </authorList>
    </citation>
    <scope>NUCLEOTIDE SEQUENCE [LARGE SCALE GENOMIC DNA]</scope>
</reference>
<dbReference type="Proteomes" id="UP000790787">
    <property type="component" value="Chromosome 18"/>
</dbReference>
<dbReference type="InterPro" id="IPR050167">
    <property type="entry name" value="Ser_Thr_protein_kinase"/>
</dbReference>
<dbReference type="STRING" id="4097.A0A1S3ZJS6"/>
<accession>A0A1S3ZJS6</accession>
<dbReference type="InterPro" id="IPR011009">
    <property type="entry name" value="Kinase-like_dom_sf"/>
</dbReference>
<keyword evidence="9" id="KW-0927">Auxin signaling pathway</keyword>
<dbReference type="FunFam" id="3.30.200.20:FF:000081">
    <property type="entry name" value="Octicosapeptide/phox/Bem1p domain kinase superfamily protein"/>
    <property type="match status" value="1"/>
</dbReference>
<dbReference type="GO" id="GO:0004672">
    <property type="term" value="F:protein kinase activity"/>
    <property type="evidence" value="ECO:0000318"/>
    <property type="project" value="GO_Central"/>
</dbReference>
<dbReference type="OrthoDB" id="4062651at2759"/>
<dbReference type="GO" id="GO:0005524">
    <property type="term" value="F:ATP binding"/>
    <property type="evidence" value="ECO:0007669"/>
    <property type="project" value="UniProtKB-UniRule"/>
</dbReference>
<organism evidence="12 13">
    <name type="scientific">Nicotiana tabacum</name>
    <name type="common">Common tobacco</name>
    <dbReference type="NCBI Taxonomy" id="4097"/>
    <lineage>
        <taxon>Eukaryota</taxon>
        <taxon>Viridiplantae</taxon>
        <taxon>Streptophyta</taxon>
        <taxon>Embryophyta</taxon>
        <taxon>Tracheophyta</taxon>
        <taxon>Spermatophyta</taxon>
        <taxon>Magnoliopsida</taxon>
        <taxon>eudicotyledons</taxon>
        <taxon>Gunneridae</taxon>
        <taxon>Pentapetalae</taxon>
        <taxon>asterids</taxon>
        <taxon>lamiids</taxon>
        <taxon>Solanales</taxon>
        <taxon>Solanaceae</taxon>
        <taxon>Nicotianoideae</taxon>
        <taxon>Nicotianeae</taxon>
        <taxon>Nicotiana</taxon>
    </lineage>
</organism>
<dbReference type="AlphaFoldDB" id="A0A1S3ZJS6"/>
<dbReference type="InterPro" id="IPR000719">
    <property type="entry name" value="Prot_kinase_dom"/>
</dbReference>
<dbReference type="SMART" id="SM00666">
    <property type="entry name" value="PB1"/>
    <property type="match status" value="1"/>
</dbReference>
<dbReference type="SMART" id="SM00220">
    <property type="entry name" value="S_TKc"/>
    <property type="match status" value="1"/>
</dbReference>
<keyword evidence="8 10" id="KW-0067">ATP-binding</keyword>
<dbReference type="InterPro" id="IPR001245">
    <property type="entry name" value="Ser-Thr/Tyr_kinase_cat_dom"/>
</dbReference>
<dbReference type="PRINTS" id="PR00109">
    <property type="entry name" value="TYRKINASE"/>
</dbReference>
<dbReference type="Gene3D" id="3.10.20.90">
    <property type="entry name" value="Phosphatidylinositol 3-kinase Catalytic Subunit, Chain A, domain 1"/>
    <property type="match status" value="1"/>
</dbReference>
<dbReference type="SUPFAM" id="SSF56112">
    <property type="entry name" value="Protein kinase-like (PK-like)"/>
    <property type="match status" value="1"/>
</dbReference>
<keyword evidence="2" id="KW-0963">Cytoplasm</keyword>
<dbReference type="GO" id="GO:0010928">
    <property type="term" value="P:regulation of auxin mediated signaling pathway"/>
    <property type="evidence" value="ECO:0007669"/>
    <property type="project" value="UniProtKB-ARBA"/>
</dbReference>
<evidence type="ECO:0000313" key="12">
    <source>
        <dbReference type="Proteomes" id="UP000790787"/>
    </source>
</evidence>
<dbReference type="SMR" id="A0A1S3ZJS6"/>
<dbReference type="Gene3D" id="3.30.200.20">
    <property type="entry name" value="Phosphorylase Kinase, domain 1"/>
    <property type="match status" value="1"/>
</dbReference>
<dbReference type="PROSITE" id="PS00107">
    <property type="entry name" value="PROTEIN_KINASE_ATP"/>
    <property type="match status" value="1"/>
</dbReference>
<dbReference type="Gene3D" id="1.10.510.10">
    <property type="entry name" value="Transferase(Phosphotransferase) domain 1"/>
    <property type="match status" value="1"/>
</dbReference>
<name>A0A1S3ZJS6_TOBAC</name>
<dbReference type="Pfam" id="PF00564">
    <property type="entry name" value="PB1"/>
    <property type="match status" value="1"/>
</dbReference>
<evidence type="ECO:0000259" key="11">
    <source>
        <dbReference type="PROSITE" id="PS50011"/>
    </source>
</evidence>
<dbReference type="InterPro" id="IPR017441">
    <property type="entry name" value="Protein_kinase_ATP_BS"/>
</dbReference>
<dbReference type="GeneID" id="107787525"/>
<keyword evidence="12" id="KW-1185">Reference proteome</keyword>
<evidence type="ECO:0000256" key="4">
    <source>
        <dbReference type="ARBA" id="ARBA00022553"/>
    </source>
</evidence>
<dbReference type="GO" id="GO:0005737">
    <property type="term" value="C:cytoplasm"/>
    <property type="evidence" value="ECO:0000318"/>
    <property type="project" value="GO_Central"/>
</dbReference>
<dbReference type="InterPro" id="IPR008271">
    <property type="entry name" value="Ser/Thr_kinase_AS"/>
</dbReference>
<dbReference type="Pfam" id="PF07714">
    <property type="entry name" value="PK_Tyr_Ser-Thr"/>
    <property type="match status" value="1"/>
</dbReference>
<dbReference type="SUPFAM" id="SSF54277">
    <property type="entry name" value="CAD &amp; PB1 domains"/>
    <property type="match status" value="1"/>
</dbReference>
<dbReference type="FunFam" id="1.10.510.10:FF:000142">
    <property type="entry name" value="Octicosapeptide/phox/Bem1p domain kinase superfamily protein"/>
    <property type="match status" value="1"/>
</dbReference>
<keyword evidence="3" id="KW-0723">Serine/threonine-protein kinase</keyword>
<dbReference type="OMA" id="GPNQFER"/>
<protein>
    <recommendedName>
        <fullName evidence="11">Protein kinase domain-containing protein</fullName>
    </recommendedName>
</protein>